<protein>
    <submittedName>
        <fullName evidence="1">Unannotated protein</fullName>
    </submittedName>
</protein>
<evidence type="ECO:0000313" key="1">
    <source>
        <dbReference type="EMBL" id="CAB4782956.1"/>
    </source>
</evidence>
<reference evidence="1" key="1">
    <citation type="submission" date="2020-05" db="EMBL/GenBank/DDBJ databases">
        <authorList>
            <person name="Chiriac C."/>
            <person name="Salcher M."/>
            <person name="Ghai R."/>
            <person name="Kavagutti S V."/>
        </authorList>
    </citation>
    <scope>NUCLEOTIDE SEQUENCE</scope>
</reference>
<evidence type="ECO:0000313" key="2">
    <source>
        <dbReference type="EMBL" id="CAB5013480.1"/>
    </source>
</evidence>
<dbReference type="EMBL" id="CAFBQZ010000052">
    <property type="protein sequence ID" value="CAB5073485.1"/>
    <property type="molecule type" value="Genomic_DNA"/>
</dbReference>
<dbReference type="PROSITE" id="PS51257">
    <property type="entry name" value="PROKAR_LIPOPROTEIN"/>
    <property type="match status" value="1"/>
</dbReference>
<organism evidence="1">
    <name type="scientific">freshwater metagenome</name>
    <dbReference type="NCBI Taxonomy" id="449393"/>
    <lineage>
        <taxon>unclassified sequences</taxon>
        <taxon>metagenomes</taxon>
        <taxon>ecological metagenomes</taxon>
    </lineage>
</organism>
<sequence length="159" mass="16223">MRKVTALSIALSLTFSLTACAAGKTAPTAHVKEVTDGVEGSILTGGNDVRVSGLLLVAQPDGSAVLVGSMVNGADTPEDLLAVAAGEVVGVLSATTLPMLQNKPLYFAGDSANAKVIFPTITAKPGERVKVKLFFSHAGELDLDALVREQDGIYAGVTA</sequence>
<evidence type="ECO:0000313" key="3">
    <source>
        <dbReference type="EMBL" id="CAB5073485.1"/>
    </source>
</evidence>
<accession>A0A6J6WHI4</accession>
<gene>
    <name evidence="1" type="ORF">UFOPK2931_00907</name>
    <name evidence="2" type="ORF">UFOPK4074_00765</name>
    <name evidence="3" type="ORF">UFOPK4372_00738</name>
</gene>
<dbReference type="AlphaFoldDB" id="A0A6J6WHI4"/>
<proteinExistence type="predicted"/>
<dbReference type="EMBL" id="CAFBPG010000064">
    <property type="protein sequence ID" value="CAB5013480.1"/>
    <property type="molecule type" value="Genomic_DNA"/>
</dbReference>
<name>A0A6J6WHI4_9ZZZZ</name>
<dbReference type="EMBL" id="CAEZZZ010000063">
    <property type="protein sequence ID" value="CAB4782956.1"/>
    <property type="molecule type" value="Genomic_DNA"/>
</dbReference>